<organism evidence="10 11">
    <name type="scientific">Sphagnum jensenii</name>
    <dbReference type="NCBI Taxonomy" id="128206"/>
    <lineage>
        <taxon>Eukaryota</taxon>
        <taxon>Viridiplantae</taxon>
        <taxon>Streptophyta</taxon>
        <taxon>Embryophyta</taxon>
        <taxon>Bryophyta</taxon>
        <taxon>Sphagnophytina</taxon>
        <taxon>Sphagnopsida</taxon>
        <taxon>Sphagnales</taxon>
        <taxon>Sphagnaceae</taxon>
        <taxon>Sphagnum</taxon>
    </lineage>
</organism>
<evidence type="ECO:0000256" key="4">
    <source>
        <dbReference type="ARBA" id="ARBA00022692"/>
    </source>
</evidence>
<comment type="similarity">
    <text evidence="2">Belongs to the plant ureide permease (TC 2.A.7.19) family.</text>
</comment>
<evidence type="ECO:0000256" key="3">
    <source>
        <dbReference type="ARBA" id="ARBA00022448"/>
    </source>
</evidence>
<feature type="transmembrane region" description="Helical" evidence="9">
    <location>
        <begin position="313"/>
        <end position="332"/>
    </location>
</feature>
<feature type="transmembrane region" description="Helical" evidence="9">
    <location>
        <begin position="267"/>
        <end position="292"/>
    </location>
</feature>
<keyword evidence="11" id="KW-1185">Reference proteome</keyword>
<evidence type="ECO:0000256" key="2">
    <source>
        <dbReference type="ARBA" id="ARBA00005931"/>
    </source>
</evidence>
<dbReference type="PANTHER" id="PTHR31081:SF17">
    <property type="entry name" value="UREIDE PERMEASE"/>
    <property type="match status" value="1"/>
</dbReference>
<dbReference type="PANTHER" id="PTHR31081">
    <property type="entry name" value="UREIDE PERMEASE 1-RELATED-RELATED"/>
    <property type="match status" value="1"/>
</dbReference>
<feature type="transmembrane region" description="Helical" evidence="9">
    <location>
        <begin position="226"/>
        <end position="247"/>
    </location>
</feature>
<dbReference type="EMBL" id="OZ023719">
    <property type="protein sequence ID" value="CAK9868244.1"/>
    <property type="molecule type" value="Genomic_DNA"/>
</dbReference>
<feature type="transmembrane region" description="Helical" evidence="9">
    <location>
        <begin position="42"/>
        <end position="61"/>
    </location>
</feature>
<feature type="transmembrane region" description="Helical" evidence="9">
    <location>
        <begin position="107"/>
        <end position="129"/>
    </location>
</feature>
<keyword evidence="6" id="KW-0067">ATP-binding</keyword>
<evidence type="ECO:0000256" key="9">
    <source>
        <dbReference type="SAM" id="Phobius"/>
    </source>
</evidence>
<keyword evidence="7 9" id="KW-1133">Transmembrane helix</keyword>
<evidence type="ECO:0000256" key="8">
    <source>
        <dbReference type="ARBA" id="ARBA00023136"/>
    </source>
</evidence>
<evidence type="ECO:0000256" key="7">
    <source>
        <dbReference type="ARBA" id="ARBA00022989"/>
    </source>
</evidence>
<accession>A0ABP1B0G6</accession>
<proteinExistence type="inferred from homology"/>
<keyword evidence="3" id="KW-0813">Transport</keyword>
<feature type="transmembrane region" description="Helical" evidence="9">
    <location>
        <begin position="12"/>
        <end position="30"/>
    </location>
</feature>
<dbReference type="Proteomes" id="UP001497522">
    <property type="component" value="Chromosome 18"/>
</dbReference>
<name>A0ABP1B0G6_9BRYO</name>
<evidence type="ECO:0000256" key="6">
    <source>
        <dbReference type="ARBA" id="ARBA00022840"/>
    </source>
</evidence>
<evidence type="ECO:0000313" key="11">
    <source>
        <dbReference type="Proteomes" id="UP001497522"/>
    </source>
</evidence>
<evidence type="ECO:0000256" key="5">
    <source>
        <dbReference type="ARBA" id="ARBA00022741"/>
    </source>
</evidence>
<feature type="transmembrane region" description="Helical" evidence="9">
    <location>
        <begin position="370"/>
        <end position="389"/>
    </location>
</feature>
<gene>
    <name evidence="10" type="ORF">CSSPJE1EN2_LOCUS11239</name>
</gene>
<evidence type="ECO:0008006" key="12">
    <source>
        <dbReference type="Google" id="ProtNLM"/>
    </source>
</evidence>
<dbReference type="InterPro" id="IPR009834">
    <property type="entry name" value="Ureide_permease"/>
</dbReference>
<evidence type="ECO:0000256" key="1">
    <source>
        <dbReference type="ARBA" id="ARBA00004141"/>
    </source>
</evidence>
<feature type="transmembrane region" description="Helical" evidence="9">
    <location>
        <begin position="338"/>
        <end position="358"/>
    </location>
</feature>
<feature type="transmembrane region" description="Helical" evidence="9">
    <location>
        <begin position="81"/>
        <end position="100"/>
    </location>
</feature>
<keyword evidence="4 9" id="KW-0812">Transmembrane</keyword>
<feature type="transmembrane region" description="Helical" evidence="9">
    <location>
        <begin position="141"/>
        <end position="162"/>
    </location>
</feature>
<dbReference type="InterPro" id="IPR030189">
    <property type="entry name" value="UPS_plant"/>
</dbReference>
<dbReference type="Pfam" id="PF07168">
    <property type="entry name" value="Ureide_permease"/>
    <property type="match status" value="1"/>
</dbReference>
<reference evidence="10" key="1">
    <citation type="submission" date="2024-03" db="EMBL/GenBank/DDBJ databases">
        <authorList>
            <consortium name="ELIXIR-Norway"/>
            <consortium name="Elixir Norway"/>
        </authorList>
    </citation>
    <scope>NUCLEOTIDE SEQUENCE</scope>
</reference>
<keyword evidence="8 9" id="KW-0472">Membrane</keyword>
<keyword evidence="5" id="KW-0547">Nucleotide-binding</keyword>
<comment type="subcellular location">
    <subcellularLocation>
        <location evidence="1">Membrane</location>
        <topology evidence="1">Multi-pass membrane protein</topology>
    </subcellularLocation>
</comment>
<protein>
    <recommendedName>
        <fullName evidence="12">Ureide permease</fullName>
    </recommendedName>
</protein>
<evidence type="ECO:0000313" key="10">
    <source>
        <dbReference type="EMBL" id="CAK9868244.1"/>
    </source>
</evidence>
<sequence>MYIMSDKGVAIVLMIISLWCLGSWPALFNVLERRGRVPMHTYMDYTIATYCVAVGFALTLGEIGGSSANYPNFTTQLFQNNGPSVAFAMLGGLVLCLGNISMQYSLAFVGISLTEVVSASVAVVVGTSVNYFLDHRMNRAIILFPGVACFLVAVVLGSFCHASNAADIALKLNSKPITEEGRGSCSRFPIGGEEWGSETTELAMGSAEFLHNLEDQRAIKIKGRSVGFGLGIALFTGACYALFSPLFNLATNDQFHLLKPDVPHLVVYTTFFYFSTSFFICAMLLNILLLYYPLVGLPKSSLRAYLRDWEGRYSAVLAGLICGFGNSFQFMGGQAAGYAAADAVQALPLVGTLWGILLFGEYHKSSRRTYMLLSAMLIMFAVAVTLLIASSSHRG</sequence>